<reference evidence="1" key="2">
    <citation type="submission" date="2020-05" db="UniProtKB">
        <authorList>
            <consortium name="EnsemblMetazoa"/>
        </authorList>
    </citation>
    <scope>IDENTIFICATION</scope>
    <source>
        <strain evidence="1">IAEA</strain>
    </source>
</reference>
<protein>
    <submittedName>
        <fullName evidence="1">Uncharacterized protein</fullName>
    </submittedName>
</protein>
<evidence type="ECO:0000313" key="1">
    <source>
        <dbReference type="EnsemblMetazoa" id="GPPI034377-PA"/>
    </source>
</evidence>
<name>A0A1B0BM26_9MUSC</name>
<accession>A0A1B0BM26</accession>
<dbReference type="VEuPathDB" id="VectorBase:GPPI034377"/>
<dbReference type="EMBL" id="JXJN01016644">
    <property type="status" value="NOT_ANNOTATED_CDS"/>
    <property type="molecule type" value="Genomic_DNA"/>
</dbReference>
<keyword evidence="2" id="KW-1185">Reference proteome</keyword>
<proteinExistence type="predicted"/>
<sequence length="210" mass="22537">MIPQFTKFVGGSGGISNCWLNVRDSLAPTGPMASSAIVIFDSFFSARGCCVWKVTRFLNTNLTVVMPTLLALSHSHVIVITDNGPERQQKQQNVFSNSNLKGSLTRGFKFKSTGAITVTVSSSSLPSLLVTRRVSDHSPSNWLPNITRQFQIPFGPIDKLSRSCVDTLVGISMHGGGGLKEANGIVPNVIGILPLKLLCGPLTLHLTCKS</sequence>
<dbReference type="Proteomes" id="UP000092460">
    <property type="component" value="Unassembled WGS sequence"/>
</dbReference>
<evidence type="ECO:0000313" key="2">
    <source>
        <dbReference type="Proteomes" id="UP000092460"/>
    </source>
</evidence>
<organism evidence="1 2">
    <name type="scientific">Glossina palpalis gambiensis</name>
    <dbReference type="NCBI Taxonomy" id="67801"/>
    <lineage>
        <taxon>Eukaryota</taxon>
        <taxon>Metazoa</taxon>
        <taxon>Ecdysozoa</taxon>
        <taxon>Arthropoda</taxon>
        <taxon>Hexapoda</taxon>
        <taxon>Insecta</taxon>
        <taxon>Pterygota</taxon>
        <taxon>Neoptera</taxon>
        <taxon>Endopterygota</taxon>
        <taxon>Diptera</taxon>
        <taxon>Brachycera</taxon>
        <taxon>Muscomorpha</taxon>
        <taxon>Hippoboscoidea</taxon>
        <taxon>Glossinidae</taxon>
        <taxon>Glossina</taxon>
    </lineage>
</organism>
<reference evidence="2" key="1">
    <citation type="submission" date="2015-01" db="EMBL/GenBank/DDBJ databases">
        <authorList>
            <person name="Aksoy S."/>
            <person name="Warren W."/>
            <person name="Wilson R.K."/>
        </authorList>
    </citation>
    <scope>NUCLEOTIDE SEQUENCE [LARGE SCALE GENOMIC DNA]</scope>
    <source>
        <strain evidence="2">IAEA</strain>
    </source>
</reference>
<dbReference type="AlphaFoldDB" id="A0A1B0BM26"/>
<dbReference type="EnsemblMetazoa" id="GPPI034377-RA">
    <property type="protein sequence ID" value="GPPI034377-PA"/>
    <property type="gene ID" value="GPPI034377"/>
</dbReference>